<proteinExistence type="predicted"/>
<accession>A0A1F8GV79</accession>
<evidence type="ECO:0000313" key="1">
    <source>
        <dbReference type="EMBL" id="OGN29181.1"/>
    </source>
</evidence>
<dbReference type="EMBL" id="MGKP01000009">
    <property type="protein sequence ID" value="OGN29181.1"/>
    <property type="molecule type" value="Genomic_DNA"/>
</dbReference>
<evidence type="ECO:0000313" key="2">
    <source>
        <dbReference type="Proteomes" id="UP000179047"/>
    </source>
</evidence>
<dbReference type="Proteomes" id="UP000179047">
    <property type="component" value="Unassembled WGS sequence"/>
</dbReference>
<gene>
    <name evidence="1" type="ORF">A3A33_02890</name>
</gene>
<dbReference type="STRING" id="1802701.A3A33_02890"/>
<name>A0A1F8GV79_9BACT</name>
<comment type="caution">
    <text evidence="1">The sequence shown here is derived from an EMBL/GenBank/DDBJ whole genome shotgun (WGS) entry which is preliminary data.</text>
</comment>
<sequence length="566" mass="66244">MNPEQKQCKNCSQSFTIEPDDFLFYEKIKVPPPTWCPECRLIRRLAVRNERNFYKRTCGLCNKSVISMYSEDKSFPVYCQACWREDGWDPMKYGRDCDFAVSFFEQFRKLQDCVPRPNLRNTNMINSEYCNYVGEAKNCYLCFGSLYVEDCLYGLPYESKYCVDTYLARESEYCYEVIDCEKLSHCAFVQDCASSVNLLYAYDCKNCQDCIGCVGLRNKQYYIFNQPYTSAEYKEKRDDILSRGQEALEEVRQKFLQLKLEIPHRSATTLQCMNVSGDHIVQSKNIRTSFDVKLAEDSAYAMRLIHAKDVHDVNYCEYSELSYEYLGFWKVVRCFFSNTTGESNDIMYSDFCSNSQNLFGCVGLRSKSYCILNKQYDKETYEELKRRIIDHMKTMGEFGEYFPIRLSLLNYNETVAQEFFPLTEEQAKQKGYGWQKSSERNYGITLSAGDIPGKISLVSEKILNEVLECEHQGTCNQQCTTAFKITASELQFYQRMNLPLPHLCPNCRHYERIAKRNPLKLWHRTCMCAQAHPHHTGQCPNEFETSYTPDRPEKVYCEQCYQAEVA</sequence>
<protein>
    <recommendedName>
        <fullName evidence="3">Zinc-binding domain-containing protein</fullName>
    </recommendedName>
</protein>
<organism evidence="1 2">
    <name type="scientific">Candidatus Yanofskybacteria bacterium RIFCSPLOWO2_01_FULL_49_25</name>
    <dbReference type="NCBI Taxonomy" id="1802701"/>
    <lineage>
        <taxon>Bacteria</taxon>
        <taxon>Candidatus Yanofskyibacteriota</taxon>
    </lineage>
</organism>
<dbReference type="AlphaFoldDB" id="A0A1F8GV79"/>
<evidence type="ECO:0008006" key="3">
    <source>
        <dbReference type="Google" id="ProtNLM"/>
    </source>
</evidence>
<reference evidence="1 2" key="1">
    <citation type="journal article" date="2016" name="Nat. Commun.">
        <title>Thousands of microbial genomes shed light on interconnected biogeochemical processes in an aquifer system.</title>
        <authorList>
            <person name="Anantharaman K."/>
            <person name="Brown C.T."/>
            <person name="Hug L.A."/>
            <person name="Sharon I."/>
            <person name="Castelle C.J."/>
            <person name="Probst A.J."/>
            <person name="Thomas B.C."/>
            <person name="Singh A."/>
            <person name="Wilkins M.J."/>
            <person name="Karaoz U."/>
            <person name="Brodie E.L."/>
            <person name="Williams K.H."/>
            <person name="Hubbard S.S."/>
            <person name="Banfield J.F."/>
        </authorList>
    </citation>
    <scope>NUCLEOTIDE SEQUENCE [LARGE SCALE GENOMIC DNA]</scope>
</reference>